<evidence type="ECO:0000313" key="1">
    <source>
        <dbReference type="EMBL" id="WHF50989.1"/>
    </source>
</evidence>
<name>A0ABY8RBE4_9FLAO</name>
<reference evidence="1 2" key="1">
    <citation type="submission" date="2023-05" db="EMBL/GenBank/DDBJ databases">
        <title>Genomic insight into Chryseobacterium sp. wdc7 isolated forest soil (Gotjawal).</title>
        <authorList>
            <person name="Park S.-J."/>
        </authorList>
    </citation>
    <scope>NUCLEOTIDE SEQUENCE [LARGE SCALE GENOMIC DNA]</scope>
    <source>
        <strain evidence="2">wdc7</strain>
    </source>
</reference>
<accession>A0ABY8RBE4</accession>
<protein>
    <submittedName>
        <fullName evidence="1">Uncharacterized protein</fullName>
    </submittedName>
</protein>
<proteinExistence type="predicted"/>
<gene>
    <name evidence="1" type="ORF">QGN23_11180</name>
</gene>
<sequence>MNILKPENLIYIDWNLFSILKNPKQESHLILRDFIKKYENEIVLVYSDAHLGDLSKTSSDSQQILIEDLKFLSDKTNNLLIVKYFGRGYIDLEKRDVLSFYEANNYDNSTGEMFYWQTIVKTFTDQYSPIRDNIVKEHFKLDPKEICNFTVEQINKLIKLIGISTSLDEFVKFGLDLRGDTSANPLAYTDYYTTAYMNLDFIGFYPDLFNSKQGFDNLLNDSKHSAYGSMCKAFITNDNKCYLKSKFLFDYYKSNSKLIRTCNRKNQLDELRNELQSII</sequence>
<keyword evidence="2" id="KW-1185">Reference proteome</keyword>
<dbReference type="Proteomes" id="UP001241656">
    <property type="component" value="Chromosome"/>
</dbReference>
<dbReference type="EMBL" id="CP124855">
    <property type="protein sequence ID" value="WHF50989.1"/>
    <property type="molecule type" value="Genomic_DNA"/>
</dbReference>
<organism evidence="1 2">
    <name type="scientific">Chryseobacterium gotjawalense</name>
    <dbReference type="NCBI Taxonomy" id="3042315"/>
    <lineage>
        <taxon>Bacteria</taxon>
        <taxon>Pseudomonadati</taxon>
        <taxon>Bacteroidota</taxon>
        <taxon>Flavobacteriia</taxon>
        <taxon>Flavobacteriales</taxon>
        <taxon>Weeksellaceae</taxon>
        <taxon>Chryseobacterium group</taxon>
        <taxon>Chryseobacterium</taxon>
    </lineage>
</organism>
<evidence type="ECO:0000313" key="2">
    <source>
        <dbReference type="Proteomes" id="UP001241656"/>
    </source>
</evidence>
<dbReference type="RefSeq" id="WP_282904384.1">
    <property type="nucleotide sequence ID" value="NZ_CP124855.1"/>
</dbReference>